<keyword evidence="6 11" id="KW-0812">Transmembrane</keyword>
<dbReference type="SUPFAM" id="SSF158472">
    <property type="entry name" value="HAMP domain-like"/>
    <property type="match status" value="1"/>
</dbReference>
<keyword evidence="5" id="KW-0808">Transferase</keyword>
<dbReference type="Pfam" id="PF00512">
    <property type="entry name" value="HisKA"/>
    <property type="match status" value="1"/>
</dbReference>
<dbReference type="GO" id="GO:0005886">
    <property type="term" value="C:plasma membrane"/>
    <property type="evidence" value="ECO:0007669"/>
    <property type="project" value="TreeGrafter"/>
</dbReference>
<comment type="caution">
    <text evidence="14">The sequence shown here is derived from an EMBL/GenBank/DDBJ whole genome shotgun (WGS) entry which is preliminary data.</text>
</comment>
<comment type="subcellular location">
    <subcellularLocation>
        <location evidence="2">Membrane</location>
    </subcellularLocation>
</comment>
<feature type="transmembrane region" description="Helical" evidence="11">
    <location>
        <begin position="12"/>
        <end position="30"/>
    </location>
</feature>
<organism evidence="14 15">
    <name type="scientific">Candidatus Schekmanbacteria bacterium RBG_13_48_7</name>
    <dbReference type="NCBI Taxonomy" id="1817878"/>
    <lineage>
        <taxon>Bacteria</taxon>
        <taxon>Candidatus Schekmaniibacteriota</taxon>
    </lineage>
</organism>
<dbReference type="CDD" id="cd00075">
    <property type="entry name" value="HATPase"/>
    <property type="match status" value="1"/>
</dbReference>
<comment type="catalytic activity">
    <reaction evidence="1">
        <text>ATP + protein L-histidine = ADP + protein N-phospho-L-histidine.</text>
        <dbReference type="EC" id="2.7.13.3"/>
    </reaction>
</comment>
<dbReference type="PANTHER" id="PTHR45436:SF5">
    <property type="entry name" value="SENSOR HISTIDINE KINASE TRCS"/>
    <property type="match status" value="1"/>
</dbReference>
<dbReference type="Gene3D" id="1.10.287.130">
    <property type="match status" value="1"/>
</dbReference>
<keyword evidence="8 11" id="KW-1133">Transmembrane helix</keyword>
<dbReference type="InterPro" id="IPR036890">
    <property type="entry name" value="HATPase_C_sf"/>
</dbReference>
<evidence type="ECO:0000256" key="8">
    <source>
        <dbReference type="ARBA" id="ARBA00022989"/>
    </source>
</evidence>
<evidence type="ECO:0000256" key="1">
    <source>
        <dbReference type="ARBA" id="ARBA00000085"/>
    </source>
</evidence>
<dbReference type="CDD" id="cd06225">
    <property type="entry name" value="HAMP"/>
    <property type="match status" value="1"/>
</dbReference>
<evidence type="ECO:0000256" key="2">
    <source>
        <dbReference type="ARBA" id="ARBA00004370"/>
    </source>
</evidence>
<dbReference type="Proteomes" id="UP000179266">
    <property type="component" value="Unassembled WGS sequence"/>
</dbReference>
<evidence type="ECO:0000256" key="10">
    <source>
        <dbReference type="ARBA" id="ARBA00023136"/>
    </source>
</evidence>
<keyword evidence="7" id="KW-0418">Kinase</keyword>
<evidence type="ECO:0000313" key="15">
    <source>
        <dbReference type="Proteomes" id="UP000179266"/>
    </source>
</evidence>
<reference evidence="14 15" key="1">
    <citation type="journal article" date="2016" name="Nat. Commun.">
        <title>Thousands of microbial genomes shed light on interconnected biogeochemical processes in an aquifer system.</title>
        <authorList>
            <person name="Anantharaman K."/>
            <person name="Brown C.T."/>
            <person name="Hug L.A."/>
            <person name="Sharon I."/>
            <person name="Castelle C.J."/>
            <person name="Probst A.J."/>
            <person name="Thomas B.C."/>
            <person name="Singh A."/>
            <person name="Wilkins M.J."/>
            <person name="Karaoz U."/>
            <person name="Brodie E.L."/>
            <person name="Williams K.H."/>
            <person name="Hubbard S.S."/>
            <person name="Banfield J.F."/>
        </authorList>
    </citation>
    <scope>NUCLEOTIDE SEQUENCE [LARGE SCALE GENOMIC DNA]</scope>
</reference>
<evidence type="ECO:0000256" key="6">
    <source>
        <dbReference type="ARBA" id="ARBA00022692"/>
    </source>
</evidence>
<dbReference type="SMART" id="SM00304">
    <property type="entry name" value="HAMP"/>
    <property type="match status" value="1"/>
</dbReference>
<dbReference type="InterPro" id="IPR005467">
    <property type="entry name" value="His_kinase_dom"/>
</dbReference>
<dbReference type="SMART" id="SM00388">
    <property type="entry name" value="HisKA"/>
    <property type="match status" value="1"/>
</dbReference>
<evidence type="ECO:0000256" key="7">
    <source>
        <dbReference type="ARBA" id="ARBA00022777"/>
    </source>
</evidence>
<dbReference type="GO" id="GO:0000155">
    <property type="term" value="F:phosphorelay sensor kinase activity"/>
    <property type="evidence" value="ECO:0007669"/>
    <property type="project" value="InterPro"/>
</dbReference>
<dbReference type="Gene3D" id="6.10.340.10">
    <property type="match status" value="1"/>
</dbReference>
<evidence type="ECO:0000256" key="3">
    <source>
        <dbReference type="ARBA" id="ARBA00012438"/>
    </source>
</evidence>
<keyword evidence="10 11" id="KW-0472">Membrane</keyword>
<evidence type="ECO:0000256" key="9">
    <source>
        <dbReference type="ARBA" id="ARBA00023012"/>
    </source>
</evidence>
<dbReference type="AlphaFoldDB" id="A0A1F7RWF4"/>
<evidence type="ECO:0000256" key="4">
    <source>
        <dbReference type="ARBA" id="ARBA00022553"/>
    </source>
</evidence>
<feature type="transmembrane region" description="Helical" evidence="11">
    <location>
        <begin position="194"/>
        <end position="214"/>
    </location>
</feature>
<dbReference type="InterPro" id="IPR003660">
    <property type="entry name" value="HAMP_dom"/>
</dbReference>
<dbReference type="SUPFAM" id="SSF47384">
    <property type="entry name" value="Homodimeric domain of signal transducing histidine kinase"/>
    <property type="match status" value="1"/>
</dbReference>
<feature type="domain" description="HAMP" evidence="13">
    <location>
        <begin position="216"/>
        <end position="269"/>
    </location>
</feature>
<gene>
    <name evidence="14" type="ORF">A2161_16450</name>
</gene>
<dbReference type="InterPro" id="IPR050428">
    <property type="entry name" value="TCS_sensor_his_kinase"/>
</dbReference>
<dbReference type="PRINTS" id="PR00344">
    <property type="entry name" value="BCTRLSENSOR"/>
</dbReference>
<dbReference type="PROSITE" id="PS50885">
    <property type="entry name" value="HAMP"/>
    <property type="match status" value="1"/>
</dbReference>
<name>A0A1F7RWF4_9BACT</name>
<dbReference type="Pfam" id="PF02518">
    <property type="entry name" value="HATPase_c"/>
    <property type="match status" value="1"/>
</dbReference>
<keyword evidence="4" id="KW-0597">Phosphoprotein</keyword>
<accession>A0A1F7RWF4</accession>
<dbReference type="InterPro" id="IPR036097">
    <property type="entry name" value="HisK_dim/P_sf"/>
</dbReference>
<dbReference type="EMBL" id="MGDD01000157">
    <property type="protein sequence ID" value="OGL45873.1"/>
    <property type="molecule type" value="Genomic_DNA"/>
</dbReference>
<evidence type="ECO:0000256" key="5">
    <source>
        <dbReference type="ARBA" id="ARBA00022679"/>
    </source>
</evidence>
<evidence type="ECO:0000313" key="14">
    <source>
        <dbReference type="EMBL" id="OGL45873.1"/>
    </source>
</evidence>
<dbReference type="PROSITE" id="PS50109">
    <property type="entry name" value="HIS_KIN"/>
    <property type="match status" value="1"/>
</dbReference>
<evidence type="ECO:0000259" key="13">
    <source>
        <dbReference type="PROSITE" id="PS50885"/>
    </source>
</evidence>
<dbReference type="EC" id="2.7.13.3" evidence="3"/>
<dbReference type="SMART" id="SM00387">
    <property type="entry name" value="HATPase_c"/>
    <property type="match status" value="1"/>
</dbReference>
<dbReference type="Pfam" id="PF00672">
    <property type="entry name" value="HAMP"/>
    <property type="match status" value="1"/>
</dbReference>
<keyword evidence="9" id="KW-0902">Two-component regulatory system</keyword>
<feature type="domain" description="Histidine kinase" evidence="12">
    <location>
        <begin position="277"/>
        <end position="491"/>
    </location>
</feature>
<evidence type="ECO:0000259" key="12">
    <source>
        <dbReference type="PROSITE" id="PS50109"/>
    </source>
</evidence>
<dbReference type="FunFam" id="3.30.565.10:FF:000006">
    <property type="entry name" value="Sensor histidine kinase WalK"/>
    <property type="match status" value="1"/>
</dbReference>
<evidence type="ECO:0000256" key="11">
    <source>
        <dbReference type="SAM" id="Phobius"/>
    </source>
</evidence>
<dbReference type="InterPro" id="IPR004358">
    <property type="entry name" value="Sig_transdc_His_kin-like_C"/>
</dbReference>
<dbReference type="CDD" id="cd00082">
    <property type="entry name" value="HisKA"/>
    <property type="match status" value="1"/>
</dbReference>
<protein>
    <recommendedName>
        <fullName evidence="3">histidine kinase</fullName>
        <ecNumber evidence="3">2.7.13.3</ecNumber>
    </recommendedName>
</protein>
<proteinExistence type="predicted"/>
<sequence length="493" mass="55819">MFMKSLRFKIILWHMVISSLALFLLGIILYQKLSYRLNSNLDDVLKSKVAGIVDSFDTYWDTEKIQSLKDNKKKNPGSKIPSLSLQKIAQQWFLEKANDPILLNLAVQIFDENGEEIAATENAPNIISLNKEIFNSMLQGKGIFNNLIIELSSGKPNIFRTLTMPVIENEKLSYFIQLASPLTSFNSELKNLKLVLFLLLPFTVVITGIISTFLTKLTLKPIDRMINTIDQITAENLKMRIAVPDTKDEIRRLADTFNKMLEQIQNAFTSQRKLTEDLAHELKTPLSVIKGELEVTMRKIRSTKEYESILGSNLEEINRIIKIVENLLILSRYECKVITPEINPLNLGSLVKSTLDDVKILADHKHIHTDLLIDGEIILSGDQGMLKRLIIALLDNAFKFTPISGKVSINVIKNSDFAKLEISDNGIGISKEDMPHIFDRFYRINKNHNYNGFGLGLSIVKSIVDAHKGKIEVKSTLDEGSIFTVFLPLSYQP</sequence>
<dbReference type="Gene3D" id="3.30.565.10">
    <property type="entry name" value="Histidine kinase-like ATPase, C-terminal domain"/>
    <property type="match status" value="1"/>
</dbReference>
<dbReference type="InterPro" id="IPR003661">
    <property type="entry name" value="HisK_dim/P_dom"/>
</dbReference>
<dbReference type="InterPro" id="IPR003594">
    <property type="entry name" value="HATPase_dom"/>
</dbReference>
<dbReference type="SUPFAM" id="SSF55874">
    <property type="entry name" value="ATPase domain of HSP90 chaperone/DNA topoisomerase II/histidine kinase"/>
    <property type="match status" value="1"/>
</dbReference>
<dbReference type="PANTHER" id="PTHR45436">
    <property type="entry name" value="SENSOR HISTIDINE KINASE YKOH"/>
    <property type="match status" value="1"/>
</dbReference>